<reference evidence="10 11" key="2">
    <citation type="submission" date="2019-09" db="EMBL/GenBank/DDBJ databases">
        <title>Complete Genome Sequence and Methylome Analysis of free living Spirochaetas.</title>
        <authorList>
            <person name="Leshcheva N."/>
            <person name="Mikheeva N."/>
        </authorList>
    </citation>
    <scope>NUCLEOTIDE SEQUENCE [LARGE SCALE GENOMIC DNA]</scope>
    <source>
        <strain evidence="10 11">P</strain>
    </source>
</reference>
<dbReference type="AlphaFoldDB" id="A0A5C1QH55"/>
<dbReference type="InterPro" id="IPR003171">
    <property type="entry name" value="Mehydrof_redctse-like"/>
</dbReference>
<proteinExistence type="predicted"/>
<comment type="pathway">
    <text evidence="2">One-carbon metabolism; tetrahydrofolate interconversion.</text>
</comment>
<dbReference type="InterPro" id="IPR036589">
    <property type="entry name" value="HCY_dom_sf"/>
</dbReference>
<dbReference type="Pfam" id="PF02574">
    <property type="entry name" value="S-methyl_trans"/>
    <property type="match status" value="1"/>
</dbReference>
<protein>
    <submittedName>
        <fullName evidence="10">Bifunctional homocysteine S-methyltransferase/methylenetetrahydrofolate reductase</fullName>
        <ecNumber evidence="10">1.5.1.20</ecNumber>
        <ecNumber evidence="10">2.1.1.10</ecNumber>
    </submittedName>
</protein>
<evidence type="ECO:0000259" key="9">
    <source>
        <dbReference type="PROSITE" id="PS50970"/>
    </source>
</evidence>
<dbReference type="EMBL" id="CP035807">
    <property type="protein sequence ID" value="QEN05906.1"/>
    <property type="molecule type" value="Genomic_DNA"/>
</dbReference>
<dbReference type="GO" id="GO:0035999">
    <property type="term" value="P:tetrahydrofolate interconversion"/>
    <property type="evidence" value="ECO:0007669"/>
    <property type="project" value="UniProtKB-UniPathway"/>
</dbReference>
<dbReference type="Proteomes" id="UP000323824">
    <property type="component" value="Chromosome"/>
</dbReference>
<feature type="binding site" evidence="8">
    <location>
        <position position="202"/>
    </location>
    <ligand>
        <name>Zn(2+)</name>
        <dbReference type="ChEBI" id="CHEBI:29105"/>
    </ligand>
</feature>
<dbReference type="UniPathway" id="UPA00193"/>
<feature type="domain" description="Hcy-binding" evidence="9">
    <location>
        <begin position="1"/>
        <end position="280"/>
    </location>
</feature>
<comment type="cofactor">
    <cofactor evidence="8">
        <name>Zn(2+)</name>
        <dbReference type="ChEBI" id="CHEBI:29105"/>
    </cofactor>
</comment>
<dbReference type="SUPFAM" id="SSF82282">
    <property type="entry name" value="Homocysteine S-methyltransferase"/>
    <property type="match status" value="1"/>
</dbReference>
<dbReference type="OrthoDB" id="9803687at2"/>
<evidence type="ECO:0000313" key="11">
    <source>
        <dbReference type="Proteomes" id="UP000323824"/>
    </source>
</evidence>
<dbReference type="SUPFAM" id="SSF51730">
    <property type="entry name" value="FAD-linked oxidoreductase"/>
    <property type="match status" value="1"/>
</dbReference>
<evidence type="ECO:0000256" key="7">
    <source>
        <dbReference type="ARBA" id="ARBA00023002"/>
    </source>
</evidence>
<dbReference type="NCBIfam" id="NF006396">
    <property type="entry name" value="PRK08645.1"/>
    <property type="match status" value="1"/>
</dbReference>
<dbReference type="InterPro" id="IPR029041">
    <property type="entry name" value="FAD-linked_oxidoreductase-like"/>
</dbReference>
<dbReference type="PROSITE" id="PS50970">
    <property type="entry name" value="HCY"/>
    <property type="match status" value="1"/>
</dbReference>
<keyword evidence="5 8" id="KW-0808">Transferase</keyword>
<organism evidence="10 11">
    <name type="scientific">Thiospirochaeta perfilievii</name>
    <dbReference type="NCBI Taxonomy" id="252967"/>
    <lineage>
        <taxon>Bacteria</taxon>
        <taxon>Pseudomonadati</taxon>
        <taxon>Spirochaetota</taxon>
        <taxon>Spirochaetia</taxon>
        <taxon>Spirochaetales</taxon>
        <taxon>Spirochaetaceae</taxon>
        <taxon>Thiospirochaeta</taxon>
    </lineage>
</organism>
<dbReference type="GO" id="GO:0004489">
    <property type="term" value="F:methylenetetrahydrofolate reductase [NAD(P)H] activity"/>
    <property type="evidence" value="ECO:0007669"/>
    <property type="project" value="UniProtKB-EC"/>
</dbReference>
<keyword evidence="6" id="KW-0274">FAD</keyword>
<evidence type="ECO:0000256" key="5">
    <source>
        <dbReference type="ARBA" id="ARBA00022679"/>
    </source>
</evidence>
<dbReference type="GO" id="GO:0006555">
    <property type="term" value="P:methionine metabolic process"/>
    <property type="evidence" value="ECO:0007669"/>
    <property type="project" value="InterPro"/>
</dbReference>
<evidence type="ECO:0000256" key="4">
    <source>
        <dbReference type="ARBA" id="ARBA00022630"/>
    </source>
</evidence>
<comment type="cofactor">
    <cofactor evidence="1">
        <name>FAD</name>
        <dbReference type="ChEBI" id="CHEBI:57692"/>
    </cofactor>
</comment>
<sequence>MIKDFIEKNIIISDGAMGTYYSELTKDSVNRVEEANLFNRDLITSIHKEYIESGASLIRTNTFAANTICLNISREKLKNIIENACLASKDAKGDKNLFIAGNIGPIPEFEDDGSKLLYKDILDEYKFIIDCFLNCGVNIFNFETFATDKYLKDVFEYIKLKDKDSFIMVQYSISKSGLTRVGISIDQLIQDSYPVDVLGFNCGTGPTHLINNIRDKSLKYPLSLYPNAGYPELVNNRTVFNSDPKYFAKVVLEGVDFGAKIIGGCCGTTPKYIKSINDLLNGNRAETPVVEVKKVETKESIPNSDKKHIIAVELDPPFKPNLDKLLESARELKDIGVDFITVADSPSGRMRLNSISVAARIKRDVNIDVMPHICCRDRNLIALKSDILAAHSEDIRKILVITGDPVPLEERDVVKKVFNCNSVSLMESISGFNKGVVSDSPFIIGGALNLNSKNLDVQLKKLEDKVEAGATLFLTQPIYDNRAIEFLSKIKKKPGVKILAGILPLVTYKNAQFLNNEFPGITIPDELIQRFNQDMSREEAQKIGINISIETVNRLKSFVDGFYFITPFFRTSMIREIISKALMNNR</sequence>
<dbReference type="Pfam" id="PF02219">
    <property type="entry name" value="MTHFR"/>
    <property type="match status" value="1"/>
</dbReference>
<reference evidence="10 11" key="1">
    <citation type="submission" date="2019-02" db="EMBL/GenBank/DDBJ databases">
        <authorList>
            <person name="Fomenkov A."/>
            <person name="Dubinina G."/>
            <person name="Grabovich M."/>
            <person name="Vincze T."/>
            <person name="Roberts R.J."/>
        </authorList>
    </citation>
    <scope>NUCLEOTIDE SEQUENCE [LARGE SCALE GENOMIC DNA]</scope>
    <source>
        <strain evidence="10 11">P</strain>
    </source>
</reference>
<evidence type="ECO:0000256" key="2">
    <source>
        <dbReference type="ARBA" id="ARBA00004777"/>
    </source>
</evidence>
<feature type="binding site" evidence="8">
    <location>
        <position position="266"/>
    </location>
    <ligand>
        <name>Zn(2+)</name>
        <dbReference type="ChEBI" id="CHEBI:29105"/>
    </ligand>
</feature>
<dbReference type="CDD" id="cd00537">
    <property type="entry name" value="MTHFR"/>
    <property type="match status" value="1"/>
</dbReference>
<dbReference type="KEGG" id="sper:EW093_14795"/>
<name>A0A5C1QH55_9SPIO</name>
<dbReference type="Gene3D" id="3.20.20.220">
    <property type="match status" value="1"/>
</dbReference>
<evidence type="ECO:0000256" key="8">
    <source>
        <dbReference type="PROSITE-ProRule" id="PRU00333"/>
    </source>
</evidence>
<feature type="binding site" evidence="8">
    <location>
        <position position="265"/>
    </location>
    <ligand>
        <name>Zn(2+)</name>
        <dbReference type="ChEBI" id="CHEBI:29105"/>
    </ligand>
</feature>
<evidence type="ECO:0000313" key="10">
    <source>
        <dbReference type="EMBL" id="QEN05906.1"/>
    </source>
</evidence>
<evidence type="ECO:0000256" key="3">
    <source>
        <dbReference type="ARBA" id="ARBA00022603"/>
    </source>
</evidence>
<keyword evidence="8" id="KW-0862">Zinc</keyword>
<dbReference type="EC" id="1.5.1.20" evidence="10"/>
<dbReference type="PANTHER" id="PTHR11103">
    <property type="entry name" value="SLR1189 PROTEIN"/>
    <property type="match status" value="1"/>
</dbReference>
<dbReference type="GO" id="GO:0008168">
    <property type="term" value="F:methyltransferase activity"/>
    <property type="evidence" value="ECO:0007669"/>
    <property type="project" value="UniProtKB-UniRule"/>
</dbReference>
<keyword evidence="7 10" id="KW-0560">Oxidoreductase</keyword>
<keyword evidence="8" id="KW-0479">Metal-binding</keyword>
<keyword evidence="11" id="KW-1185">Reference proteome</keyword>
<dbReference type="GO" id="GO:0032259">
    <property type="term" value="P:methylation"/>
    <property type="evidence" value="ECO:0007669"/>
    <property type="project" value="UniProtKB-KW"/>
</dbReference>
<gene>
    <name evidence="10" type="ORF">EW093_14795</name>
</gene>
<accession>A0A5C1QH55</accession>
<dbReference type="PANTHER" id="PTHR11103:SF18">
    <property type="entry name" value="SLR1189 PROTEIN"/>
    <property type="match status" value="1"/>
</dbReference>
<evidence type="ECO:0000256" key="1">
    <source>
        <dbReference type="ARBA" id="ARBA00001974"/>
    </source>
</evidence>
<dbReference type="InterPro" id="IPR003726">
    <property type="entry name" value="HCY_dom"/>
</dbReference>
<dbReference type="GO" id="GO:0046872">
    <property type="term" value="F:metal ion binding"/>
    <property type="evidence" value="ECO:0007669"/>
    <property type="project" value="UniProtKB-KW"/>
</dbReference>
<evidence type="ECO:0000256" key="6">
    <source>
        <dbReference type="ARBA" id="ARBA00022827"/>
    </source>
</evidence>
<dbReference type="EC" id="2.1.1.10" evidence="10"/>
<dbReference type="Gene3D" id="3.20.20.330">
    <property type="entry name" value="Homocysteine-binding-like domain"/>
    <property type="match status" value="1"/>
</dbReference>
<keyword evidence="3 8" id="KW-0489">Methyltransferase</keyword>
<keyword evidence="4" id="KW-0285">Flavoprotein</keyword>
<dbReference type="RefSeq" id="WP_149569140.1">
    <property type="nucleotide sequence ID" value="NZ_CP035807.1"/>
</dbReference>